<feature type="domain" description="Helix-turn-helix" evidence="1">
    <location>
        <begin position="14"/>
        <end position="62"/>
    </location>
</feature>
<gene>
    <name evidence="2" type="ORF">DVK44_29415</name>
</gene>
<name>A0A345HWP8_9ACTN</name>
<evidence type="ECO:0000259" key="1">
    <source>
        <dbReference type="Pfam" id="PF12728"/>
    </source>
</evidence>
<evidence type="ECO:0000313" key="2">
    <source>
        <dbReference type="EMBL" id="AXG81122.1"/>
    </source>
</evidence>
<dbReference type="NCBIfam" id="TIGR01764">
    <property type="entry name" value="excise"/>
    <property type="match status" value="1"/>
</dbReference>
<dbReference type="Pfam" id="PF12728">
    <property type="entry name" value="HTH_17"/>
    <property type="match status" value="1"/>
</dbReference>
<dbReference type="InterPro" id="IPR010093">
    <property type="entry name" value="SinI_DNA-bd"/>
</dbReference>
<dbReference type="AlphaFoldDB" id="A0A345HWP8"/>
<dbReference type="KEGG" id="spad:DVK44_29415"/>
<dbReference type="RefSeq" id="WP_114663663.1">
    <property type="nucleotide sequence ID" value="NZ_CP031194.1"/>
</dbReference>
<organism evidence="2 3">
    <name type="scientific">Streptomyces paludis</name>
    <dbReference type="NCBI Taxonomy" id="2282738"/>
    <lineage>
        <taxon>Bacteria</taxon>
        <taxon>Bacillati</taxon>
        <taxon>Actinomycetota</taxon>
        <taxon>Actinomycetes</taxon>
        <taxon>Kitasatosporales</taxon>
        <taxon>Streptomycetaceae</taxon>
        <taxon>Streptomyces</taxon>
    </lineage>
</organism>
<dbReference type="OrthoDB" id="1093249at2"/>
<sequence>MEKDSAAARAASGLMTVREVAEELRVSRAAAYRLIAGGHLGAIRVGHSYRIPESEFAAYKKRAATTEEG</sequence>
<keyword evidence="3" id="KW-1185">Reference proteome</keyword>
<proteinExistence type="predicted"/>
<reference evidence="3" key="1">
    <citation type="submission" date="2018-07" db="EMBL/GenBank/DDBJ databases">
        <authorList>
            <person name="Zhao J."/>
        </authorList>
    </citation>
    <scope>NUCLEOTIDE SEQUENCE [LARGE SCALE GENOMIC DNA]</scope>
    <source>
        <strain evidence="3">GSSD-12</strain>
    </source>
</reference>
<dbReference type="InterPro" id="IPR041657">
    <property type="entry name" value="HTH_17"/>
</dbReference>
<accession>A0A345HWP8</accession>
<evidence type="ECO:0000313" key="3">
    <source>
        <dbReference type="Proteomes" id="UP000253868"/>
    </source>
</evidence>
<dbReference type="Proteomes" id="UP000253868">
    <property type="component" value="Chromosome"/>
</dbReference>
<dbReference type="GO" id="GO:0003677">
    <property type="term" value="F:DNA binding"/>
    <property type="evidence" value="ECO:0007669"/>
    <property type="project" value="UniProtKB-KW"/>
</dbReference>
<protein>
    <submittedName>
        <fullName evidence="2">DNA-binding protein</fullName>
    </submittedName>
</protein>
<dbReference type="EMBL" id="CP031194">
    <property type="protein sequence ID" value="AXG81122.1"/>
    <property type="molecule type" value="Genomic_DNA"/>
</dbReference>
<keyword evidence="2" id="KW-0238">DNA-binding</keyword>